<evidence type="ECO:0000313" key="4">
    <source>
        <dbReference type="Proteomes" id="UP000823921"/>
    </source>
</evidence>
<organism evidence="3 4">
    <name type="scientific">Candidatus Flavonifractor intestinigallinarum</name>
    <dbReference type="NCBI Taxonomy" id="2838586"/>
    <lineage>
        <taxon>Bacteria</taxon>
        <taxon>Bacillati</taxon>
        <taxon>Bacillota</taxon>
        <taxon>Clostridia</taxon>
        <taxon>Eubacteriales</taxon>
        <taxon>Oscillospiraceae</taxon>
        <taxon>Flavonifractor</taxon>
    </lineage>
</organism>
<comment type="subunit">
    <text evidence="2">Interacts with ribosomal protein uL14 (rplN).</text>
</comment>
<dbReference type="GO" id="GO:0043023">
    <property type="term" value="F:ribosomal large subunit binding"/>
    <property type="evidence" value="ECO:0007669"/>
    <property type="project" value="TreeGrafter"/>
</dbReference>
<dbReference type="PANTHER" id="PTHR21043">
    <property type="entry name" value="IOJAP SUPERFAMILY ORTHOLOG"/>
    <property type="match status" value="1"/>
</dbReference>
<dbReference type="Gene3D" id="3.30.460.10">
    <property type="entry name" value="Beta Polymerase, domain 2"/>
    <property type="match status" value="1"/>
</dbReference>
<proteinExistence type="inferred from homology"/>
<dbReference type="AlphaFoldDB" id="A0A9D2SBQ5"/>
<name>A0A9D2SBQ5_9FIRM</name>
<evidence type="ECO:0000313" key="3">
    <source>
        <dbReference type="EMBL" id="HJB80959.1"/>
    </source>
</evidence>
<reference evidence="3" key="1">
    <citation type="journal article" date="2021" name="PeerJ">
        <title>Extensive microbial diversity within the chicken gut microbiome revealed by metagenomics and culture.</title>
        <authorList>
            <person name="Gilroy R."/>
            <person name="Ravi A."/>
            <person name="Getino M."/>
            <person name="Pursley I."/>
            <person name="Horton D.L."/>
            <person name="Alikhan N.F."/>
            <person name="Baker D."/>
            <person name="Gharbi K."/>
            <person name="Hall N."/>
            <person name="Watson M."/>
            <person name="Adriaenssens E.M."/>
            <person name="Foster-Nyarko E."/>
            <person name="Jarju S."/>
            <person name="Secka A."/>
            <person name="Antonio M."/>
            <person name="Oren A."/>
            <person name="Chaudhuri R.R."/>
            <person name="La Ragione R."/>
            <person name="Hildebrand F."/>
            <person name="Pallen M.J."/>
        </authorList>
    </citation>
    <scope>NUCLEOTIDE SEQUENCE</scope>
    <source>
        <strain evidence="3">CHK192-8294</strain>
    </source>
</reference>
<evidence type="ECO:0000256" key="1">
    <source>
        <dbReference type="ARBA" id="ARBA00010574"/>
    </source>
</evidence>
<dbReference type="InterPro" id="IPR043519">
    <property type="entry name" value="NT_sf"/>
</dbReference>
<keyword evidence="2" id="KW-0810">Translation regulation</keyword>
<dbReference type="GO" id="GO:0005737">
    <property type="term" value="C:cytoplasm"/>
    <property type="evidence" value="ECO:0007669"/>
    <property type="project" value="UniProtKB-SubCell"/>
</dbReference>
<dbReference type="Pfam" id="PF02410">
    <property type="entry name" value="RsfS"/>
    <property type="match status" value="1"/>
</dbReference>
<accession>A0A9D2SBQ5</accession>
<dbReference type="PANTHER" id="PTHR21043:SF0">
    <property type="entry name" value="MITOCHONDRIAL ASSEMBLY OF RIBOSOMAL LARGE SUBUNIT PROTEIN 1"/>
    <property type="match status" value="1"/>
</dbReference>
<dbReference type="EMBL" id="DWXO01000078">
    <property type="protein sequence ID" value="HJB80959.1"/>
    <property type="molecule type" value="Genomic_DNA"/>
</dbReference>
<reference evidence="3" key="2">
    <citation type="submission" date="2021-04" db="EMBL/GenBank/DDBJ databases">
        <authorList>
            <person name="Gilroy R."/>
        </authorList>
    </citation>
    <scope>NUCLEOTIDE SEQUENCE</scope>
    <source>
        <strain evidence="3">CHK192-8294</strain>
    </source>
</reference>
<dbReference type="Proteomes" id="UP000823921">
    <property type="component" value="Unassembled WGS sequence"/>
</dbReference>
<keyword evidence="2" id="KW-0963">Cytoplasm</keyword>
<dbReference type="NCBIfam" id="TIGR00090">
    <property type="entry name" value="rsfS_iojap_ybeB"/>
    <property type="match status" value="1"/>
</dbReference>
<protein>
    <recommendedName>
        <fullName evidence="2">Ribosomal silencing factor RsfS</fullName>
    </recommendedName>
</protein>
<dbReference type="SUPFAM" id="SSF81301">
    <property type="entry name" value="Nucleotidyltransferase"/>
    <property type="match status" value="1"/>
</dbReference>
<comment type="similarity">
    <text evidence="1 2">Belongs to the Iojap/RsfS family.</text>
</comment>
<comment type="caution">
    <text evidence="3">The sequence shown here is derived from an EMBL/GenBank/DDBJ whole genome shotgun (WGS) entry which is preliminary data.</text>
</comment>
<sequence>MLTPKEIALLAAKALDSKKGLDIKVLETGHLTTLADYFVLCSATSTTQIKALADVCEKELKEAGEPPHHVEGHRGGIWILLDFSSVVVHIFNEEAREFYDLERLWSDATPVDLSGVLTEN</sequence>
<dbReference type="GO" id="GO:0042256">
    <property type="term" value="P:cytosolic ribosome assembly"/>
    <property type="evidence" value="ECO:0007669"/>
    <property type="project" value="UniProtKB-UniRule"/>
</dbReference>
<gene>
    <name evidence="2 3" type="primary">rsfS</name>
    <name evidence="3" type="ORF">H9712_08235</name>
</gene>
<dbReference type="InterPro" id="IPR004394">
    <property type="entry name" value="Iojap/RsfS/C7orf30"/>
</dbReference>
<keyword evidence="2" id="KW-0678">Repressor</keyword>
<dbReference type="GO" id="GO:0090071">
    <property type="term" value="P:negative regulation of ribosome biogenesis"/>
    <property type="evidence" value="ECO:0007669"/>
    <property type="project" value="UniProtKB-UniRule"/>
</dbReference>
<dbReference type="GO" id="GO:0017148">
    <property type="term" value="P:negative regulation of translation"/>
    <property type="evidence" value="ECO:0007669"/>
    <property type="project" value="UniProtKB-UniRule"/>
</dbReference>
<dbReference type="HAMAP" id="MF_01477">
    <property type="entry name" value="Iojap_RsfS"/>
    <property type="match status" value="1"/>
</dbReference>
<comment type="function">
    <text evidence="2">Functions as a ribosomal silencing factor. Interacts with ribosomal protein uL14 (rplN), blocking formation of intersubunit bridge B8. Prevents association of the 30S and 50S ribosomal subunits and the formation of functional ribosomes, thus repressing translation.</text>
</comment>
<evidence type="ECO:0000256" key="2">
    <source>
        <dbReference type="HAMAP-Rule" id="MF_01477"/>
    </source>
</evidence>
<comment type="subcellular location">
    <subcellularLocation>
        <location evidence="2">Cytoplasm</location>
    </subcellularLocation>
</comment>